<dbReference type="Pfam" id="PF00069">
    <property type="entry name" value="Pkinase"/>
    <property type="match status" value="1"/>
</dbReference>
<proteinExistence type="predicted"/>
<dbReference type="Pfam" id="PF13490">
    <property type="entry name" value="zf-HC2"/>
    <property type="match status" value="1"/>
</dbReference>
<dbReference type="SUPFAM" id="SSF56112">
    <property type="entry name" value="Protein kinase-like (PK-like)"/>
    <property type="match status" value="1"/>
</dbReference>
<dbReference type="InterPro" id="IPR027383">
    <property type="entry name" value="Znf_put"/>
</dbReference>
<dbReference type="InterPro" id="IPR017441">
    <property type="entry name" value="Protein_kinase_ATP_BS"/>
</dbReference>
<dbReference type="EMBL" id="CP114040">
    <property type="protein sequence ID" value="WAS90661.1"/>
    <property type="molecule type" value="Genomic_DNA"/>
</dbReference>
<feature type="domain" description="Protein kinase" evidence="7">
    <location>
        <begin position="76"/>
        <end position="356"/>
    </location>
</feature>
<keyword evidence="1" id="KW-0808">Transferase</keyword>
<dbReference type="CDD" id="cd14014">
    <property type="entry name" value="STKc_PknB_like"/>
    <property type="match status" value="1"/>
</dbReference>
<dbReference type="RefSeq" id="WP_269032988.1">
    <property type="nucleotide sequence ID" value="NZ_CP114040.1"/>
</dbReference>
<keyword evidence="9" id="KW-1185">Reference proteome</keyword>
<evidence type="ECO:0000313" key="9">
    <source>
        <dbReference type="Proteomes" id="UP001164459"/>
    </source>
</evidence>
<reference evidence="8" key="1">
    <citation type="submission" date="2022-11" db="EMBL/GenBank/DDBJ databases">
        <title>Minimal conservation of predation-associated metabolite biosynthetic gene clusters underscores biosynthetic potential of Myxococcota including descriptions for ten novel species: Archangium lansinium sp. nov., Myxococcus landrumus sp. nov., Nannocystis bai.</title>
        <authorList>
            <person name="Ahearne A."/>
            <person name="Stevens C."/>
            <person name="Dowd S."/>
        </authorList>
    </citation>
    <scope>NUCLEOTIDE SEQUENCE</scope>
    <source>
        <strain evidence="8">Fl3</strain>
    </source>
</reference>
<dbReference type="PROSITE" id="PS50005">
    <property type="entry name" value="TPR"/>
    <property type="match status" value="1"/>
</dbReference>
<dbReference type="InterPro" id="IPR011009">
    <property type="entry name" value="Kinase-like_dom_sf"/>
</dbReference>
<dbReference type="PANTHER" id="PTHR43289:SF6">
    <property type="entry name" value="SERINE_THREONINE-PROTEIN KINASE NEKL-3"/>
    <property type="match status" value="1"/>
</dbReference>
<evidence type="ECO:0000256" key="1">
    <source>
        <dbReference type="ARBA" id="ARBA00022679"/>
    </source>
</evidence>
<dbReference type="InterPro" id="IPR041916">
    <property type="entry name" value="Anti_sigma_zinc_sf"/>
</dbReference>
<keyword evidence="5" id="KW-0802">TPR repeat</keyword>
<dbReference type="Gene3D" id="1.10.510.10">
    <property type="entry name" value="Transferase(Phosphotransferase) domain 1"/>
    <property type="match status" value="1"/>
</dbReference>
<evidence type="ECO:0000256" key="4">
    <source>
        <dbReference type="ARBA" id="ARBA00022840"/>
    </source>
</evidence>
<sequence length="1009" mass="107835">MVCPEENTITEFVAGMLSREESARVEAHAASCGACRRLLSALARNSSQSASGSVTSPVGDGESHQLLRRGALVGRYVVLETLGVGGTGVVYAAYDPELNRKVALKLLRSAALARSPELRGRLLREAQALARLSHPNVVAVYDVGTFGPSVFIAMELIEGVTLGAWLAQREHSWRAIVELFKKVGQGLAAAHAEGLIHRDFKPANVLVGRDGRVCVADFGLVRSSASGTEADVSSSADVVEPFDEITQAGAFLGTPAYMAPEQFERSEVDARADQFSFCVALFAALYQRRPYTINTREVLRAEAQRGKLPPVEGGPAVPAFVRRVLERGLRLAPEARFPAMDALLAALSQDPRQTWARRAVVGLGAGVLGLSIFAAAHFGGASAALCQGSAAKFAQVWGDDARATIRHRFLATGLAHAEDMWDTVARTLDAYGREWSAMHTDACEATRVRGEQSDELLSLRMLCLDRRLTEVRALTGLLGDVDADGVTKAVDAAFRLTSIAACANLEALRRPVRAPEGRDQAAEARDIETVLARAKFLASLGRHEEGLAEARRAVLRARALGHPPTEAEALETLGAIQLEAVDPKAAESSLREAYAVAQAGRHDRTVARAAIALVFVVGSQLFQAEAGREWAFHARAALERWGADPELEGALRANFGSLLYNSGDFAAARAEYAASLAVREQAFGAEHRHTVQSLELVAMAASAQGDAEAAREHLRRATELSRRLFGAKHPAYGGLLVRTGNQSMLEDRAVEAEAVFAEALAIVEAARGKDHPQVAVILLAMSGALRKLGRVRESFDVARRALRSFEATEGARPLVADAQLAIGNAERELGDLDAALAAYRTARAIYEEVFGPEHEGVGTSLEGFGDVSLRRGEVEAALEHYARALALREKAQGPDFIDNAFALAGLGEAHVVRGDAAAAIPPLERAQALLEKHQVLPSLLARVRFLLARALWDAGQSQDEALRLAARAEAGFRSLATPVGDADAARVGDWLANHDGPRAPAGIDERAPG</sequence>
<dbReference type="Gene3D" id="1.25.40.10">
    <property type="entry name" value="Tetratricopeptide repeat domain"/>
    <property type="match status" value="2"/>
</dbReference>
<keyword evidence="3" id="KW-0418">Kinase</keyword>
<dbReference type="InterPro" id="IPR019734">
    <property type="entry name" value="TPR_rpt"/>
</dbReference>
<evidence type="ECO:0000313" key="8">
    <source>
        <dbReference type="EMBL" id="WAS90661.1"/>
    </source>
</evidence>
<dbReference type="PROSITE" id="PS00108">
    <property type="entry name" value="PROTEIN_KINASE_ST"/>
    <property type="match status" value="1"/>
</dbReference>
<dbReference type="Pfam" id="PF13424">
    <property type="entry name" value="TPR_12"/>
    <property type="match status" value="3"/>
</dbReference>
<evidence type="ECO:0000256" key="5">
    <source>
        <dbReference type="PROSITE-ProRule" id="PRU00339"/>
    </source>
</evidence>
<dbReference type="SMART" id="SM00028">
    <property type="entry name" value="TPR"/>
    <property type="match status" value="6"/>
</dbReference>
<dbReference type="PROSITE" id="PS50011">
    <property type="entry name" value="PROTEIN_KINASE_DOM"/>
    <property type="match status" value="1"/>
</dbReference>
<organism evidence="8 9">
    <name type="scientific">Nannocystis punicea</name>
    <dbReference type="NCBI Taxonomy" id="2995304"/>
    <lineage>
        <taxon>Bacteria</taxon>
        <taxon>Pseudomonadati</taxon>
        <taxon>Myxococcota</taxon>
        <taxon>Polyangia</taxon>
        <taxon>Nannocystales</taxon>
        <taxon>Nannocystaceae</taxon>
        <taxon>Nannocystis</taxon>
    </lineage>
</organism>
<dbReference type="Gene3D" id="3.30.200.20">
    <property type="entry name" value="Phosphorylase Kinase, domain 1"/>
    <property type="match status" value="1"/>
</dbReference>
<name>A0ABY7GUN5_9BACT</name>
<evidence type="ECO:0000256" key="6">
    <source>
        <dbReference type="PROSITE-ProRule" id="PRU10141"/>
    </source>
</evidence>
<evidence type="ECO:0000259" key="7">
    <source>
        <dbReference type="PROSITE" id="PS50011"/>
    </source>
</evidence>
<feature type="repeat" description="TPR" evidence="5">
    <location>
        <begin position="858"/>
        <end position="891"/>
    </location>
</feature>
<dbReference type="Proteomes" id="UP001164459">
    <property type="component" value="Chromosome"/>
</dbReference>
<dbReference type="InterPro" id="IPR008271">
    <property type="entry name" value="Ser/Thr_kinase_AS"/>
</dbReference>
<gene>
    <name evidence="8" type="ORF">O0S08_31120</name>
</gene>
<dbReference type="SUPFAM" id="SSF48452">
    <property type="entry name" value="TPR-like"/>
    <property type="match status" value="3"/>
</dbReference>
<accession>A0ABY7GUN5</accession>
<feature type="binding site" evidence="6">
    <location>
        <position position="105"/>
    </location>
    <ligand>
        <name>ATP</name>
        <dbReference type="ChEBI" id="CHEBI:30616"/>
    </ligand>
</feature>
<dbReference type="InterPro" id="IPR011990">
    <property type="entry name" value="TPR-like_helical_dom_sf"/>
</dbReference>
<dbReference type="PROSITE" id="PS00107">
    <property type="entry name" value="PROTEIN_KINASE_ATP"/>
    <property type="match status" value="1"/>
</dbReference>
<dbReference type="PANTHER" id="PTHR43289">
    <property type="entry name" value="MITOGEN-ACTIVATED PROTEIN KINASE KINASE KINASE 20-RELATED"/>
    <property type="match status" value="1"/>
</dbReference>
<protein>
    <submittedName>
        <fullName evidence="8">Tetratricopeptide repeat protein</fullName>
    </submittedName>
</protein>
<dbReference type="Gene3D" id="1.10.10.1320">
    <property type="entry name" value="Anti-sigma factor, zinc-finger domain"/>
    <property type="match status" value="1"/>
</dbReference>
<evidence type="ECO:0000256" key="3">
    <source>
        <dbReference type="ARBA" id="ARBA00022777"/>
    </source>
</evidence>
<evidence type="ECO:0000256" key="2">
    <source>
        <dbReference type="ARBA" id="ARBA00022741"/>
    </source>
</evidence>
<keyword evidence="2 6" id="KW-0547">Nucleotide-binding</keyword>
<dbReference type="InterPro" id="IPR000719">
    <property type="entry name" value="Prot_kinase_dom"/>
</dbReference>
<keyword evidence="4 6" id="KW-0067">ATP-binding</keyword>